<comment type="caution">
    <text evidence="1">The sequence shown here is derived from an EMBL/GenBank/DDBJ whole genome shotgun (WGS) entry which is preliminary data.</text>
</comment>
<dbReference type="EMBL" id="LVIE01000190">
    <property type="protein sequence ID" value="OHT23164.1"/>
    <property type="molecule type" value="Genomic_DNA"/>
</dbReference>
<proteinExistence type="predicted"/>
<sequence length="125" mass="13632">MAVDITIEQVQELLDSMGFEAPDFIIESFIIIANGIDDCLDASNYPESTARLIKLYAVVLMLSSADVRKTTSEHAPSGASRSYQYFDDGRKQLANLLLSLDTAGCTDALPISKPLSIVQFDVLRG</sequence>
<keyword evidence="2" id="KW-1185">Reference proteome</keyword>
<organism evidence="1 2">
    <name type="scientific">Providencia stuartii</name>
    <dbReference type="NCBI Taxonomy" id="588"/>
    <lineage>
        <taxon>Bacteria</taxon>
        <taxon>Pseudomonadati</taxon>
        <taxon>Pseudomonadota</taxon>
        <taxon>Gammaproteobacteria</taxon>
        <taxon>Enterobacterales</taxon>
        <taxon>Morganellaceae</taxon>
        <taxon>Providencia</taxon>
    </lineage>
</organism>
<gene>
    <name evidence="1" type="ORF">A3Q29_06975</name>
</gene>
<accession>A0A1S1HLJ3</accession>
<dbReference type="Proteomes" id="UP000179588">
    <property type="component" value="Unassembled WGS sequence"/>
</dbReference>
<name>A0A1S1HLJ3_PROST</name>
<evidence type="ECO:0000313" key="2">
    <source>
        <dbReference type="Proteomes" id="UP000179588"/>
    </source>
</evidence>
<dbReference type="Pfam" id="PF24085">
    <property type="entry name" value="DUF7370"/>
    <property type="match status" value="1"/>
</dbReference>
<evidence type="ECO:0000313" key="1">
    <source>
        <dbReference type="EMBL" id="OHT23164.1"/>
    </source>
</evidence>
<reference evidence="1 2" key="1">
    <citation type="submission" date="2016-03" db="EMBL/GenBank/DDBJ databases">
        <title>Genome sequence of Providencia stuartii strain, isolated from the salivary glands of larval Lucilia sericata.</title>
        <authorList>
            <person name="Yuan Y."/>
            <person name="Zhang Y."/>
            <person name="Fu S."/>
            <person name="Crippen T.L."/>
            <person name="Visi D."/>
            <person name="Benbow M.E."/>
            <person name="Allen M."/>
            <person name="Tomberlin J.K."/>
            <person name="Sze S.-H."/>
            <person name="Tarone A.M."/>
        </authorList>
    </citation>
    <scope>NUCLEOTIDE SEQUENCE [LARGE SCALE GENOMIC DNA]</scope>
    <source>
        <strain evidence="1 2">Crippen</strain>
    </source>
</reference>
<dbReference type="AlphaFoldDB" id="A0A1S1HLJ3"/>
<evidence type="ECO:0008006" key="3">
    <source>
        <dbReference type="Google" id="ProtNLM"/>
    </source>
</evidence>
<dbReference type="InterPro" id="IPR055794">
    <property type="entry name" value="DUF7370"/>
</dbReference>
<protein>
    <recommendedName>
        <fullName evidence="3">Gp11</fullName>
    </recommendedName>
</protein>